<dbReference type="AlphaFoldDB" id="A0A2J8XCZ7"/>
<sequence>MDPSRLCCTSDPQKLFSSYEEIKIVAIFVVARMVLQRSPWPTPGIGISSSFSIPPVSGLFCGGENTLETQLI</sequence>
<protein>
    <submittedName>
        <fullName evidence="1">T0011547 isoform 3</fullName>
    </submittedName>
</protein>
<dbReference type="EMBL" id="NDHI03003368">
    <property type="protein sequence ID" value="PNJ79913.1"/>
    <property type="molecule type" value="Genomic_DNA"/>
</dbReference>
<reference evidence="1" key="1">
    <citation type="submission" date="2017-12" db="EMBL/GenBank/DDBJ databases">
        <title>High-resolution comparative analysis of great ape genomes.</title>
        <authorList>
            <person name="Pollen A."/>
            <person name="Hastie A."/>
            <person name="Hormozdiari F."/>
            <person name="Dougherty M."/>
            <person name="Liu R."/>
            <person name="Chaisson M."/>
            <person name="Hoppe E."/>
            <person name="Hill C."/>
            <person name="Pang A."/>
            <person name="Hillier L."/>
            <person name="Baker C."/>
            <person name="Armstrong J."/>
            <person name="Shendure J."/>
            <person name="Paten B."/>
            <person name="Wilson R."/>
            <person name="Chao H."/>
            <person name="Schneider V."/>
            <person name="Ventura M."/>
            <person name="Kronenberg Z."/>
            <person name="Murali S."/>
            <person name="Gordon D."/>
            <person name="Cantsilieris S."/>
            <person name="Munson K."/>
            <person name="Nelson B."/>
            <person name="Raja A."/>
            <person name="Underwood J."/>
            <person name="Diekhans M."/>
            <person name="Fiddes I."/>
            <person name="Haussler D."/>
            <person name="Eichler E."/>
        </authorList>
    </citation>
    <scope>NUCLEOTIDE SEQUENCE [LARGE SCALE GENOMIC DNA]</scope>
    <source>
        <strain evidence="1">Susie</strain>
    </source>
</reference>
<organism evidence="1">
    <name type="scientific">Pongo abelii</name>
    <name type="common">Sumatran orangutan</name>
    <name type="synonym">Pongo pygmaeus abelii</name>
    <dbReference type="NCBI Taxonomy" id="9601"/>
    <lineage>
        <taxon>Eukaryota</taxon>
        <taxon>Metazoa</taxon>
        <taxon>Chordata</taxon>
        <taxon>Craniata</taxon>
        <taxon>Vertebrata</taxon>
        <taxon>Euteleostomi</taxon>
        <taxon>Mammalia</taxon>
        <taxon>Eutheria</taxon>
        <taxon>Euarchontoglires</taxon>
        <taxon>Primates</taxon>
        <taxon>Haplorrhini</taxon>
        <taxon>Catarrhini</taxon>
        <taxon>Hominidae</taxon>
        <taxon>Pongo</taxon>
    </lineage>
</organism>
<comment type="caution">
    <text evidence="1">The sequence shown here is derived from an EMBL/GenBank/DDBJ whole genome shotgun (WGS) entry which is preliminary data.</text>
</comment>
<name>A0A2J8XCZ7_PONAB</name>
<accession>A0A2J8XCZ7</accession>
<proteinExistence type="predicted"/>
<evidence type="ECO:0000313" key="1">
    <source>
        <dbReference type="EMBL" id="PNJ79913.1"/>
    </source>
</evidence>
<gene>
    <name evidence="1" type="ORF">CR201_G0003408</name>
</gene>